<sequence>MKKTLIVGLISAVLSAGFIFNATAQESADKKEPSYKKEFHESEMSYKNVTVYRVLDQKDAYIVMYAKGHREVGNVVVPKKWYKSSPRKLAFRKLSTGMSPYMTVLYRNGEFEQVILTMPISRADSAWGVADSNVQVNADKDTFDIVY</sequence>
<reference evidence="2 3" key="1">
    <citation type="submission" date="2017-02" db="EMBL/GenBank/DDBJ databases">
        <authorList>
            <person name="Peterson S.W."/>
        </authorList>
    </citation>
    <scope>NUCLEOTIDE SEQUENCE [LARGE SCALE GENOMIC DNA]</scope>
    <source>
        <strain evidence="2 3">ATCC BAA-909</strain>
    </source>
</reference>
<accession>A0A1T4KCD7</accession>
<feature type="chain" id="PRO_5012752503" evidence="1">
    <location>
        <begin position="25"/>
        <end position="147"/>
    </location>
</feature>
<dbReference type="RefSeq" id="WP_078929757.1">
    <property type="nucleotide sequence ID" value="NZ_CAMEQG010000003.1"/>
</dbReference>
<dbReference type="Proteomes" id="UP000190395">
    <property type="component" value="Unassembled WGS sequence"/>
</dbReference>
<dbReference type="OrthoDB" id="361663at2"/>
<name>A0A1T4KCD7_9SPIR</name>
<evidence type="ECO:0000256" key="1">
    <source>
        <dbReference type="SAM" id="SignalP"/>
    </source>
</evidence>
<keyword evidence="1" id="KW-0732">Signal</keyword>
<evidence type="ECO:0000313" key="2">
    <source>
        <dbReference type="EMBL" id="SJZ40046.1"/>
    </source>
</evidence>
<feature type="signal peptide" evidence="1">
    <location>
        <begin position="1"/>
        <end position="24"/>
    </location>
</feature>
<proteinExistence type="predicted"/>
<organism evidence="2 3">
    <name type="scientific">Treponema berlinense</name>
    <dbReference type="NCBI Taxonomy" id="225004"/>
    <lineage>
        <taxon>Bacteria</taxon>
        <taxon>Pseudomonadati</taxon>
        <taxon>Spirochaetota</taxon>
        <taxon>Spirochaetia</taxon>
        <taxon>Spirochaetales</taxon>
        <taxon>Treponemataceae</taxon>
        <taxon>Treponema</taxon>
    </lineage>
</organism>
<dbReference type="EMBL" id="FUXC01000001">
    <property type="protein sequence ID" value="SJZ40046.1"/>
    <property type="molecule type" value="Genomic_DNA"/>
</dbReference>
<dbReference type="STRING" id="225004.SAMN02745152_00089"/>
<keyword evidence="3" id="KW-1185">Reference proteome</keyword>
<dbReference type="AlphaFoldDB" id="A0A1T4KCD7"/>
<gene>
    <name evidence="2" type="ORF">SAMN02745152_00089</name>
</gene>
<evidence type="ECO:0000313" key="3">
    <source>
        <dbReference type="Proteomes" id="UP000190395"/>
    </source>
</evidence>
<protein>
    <submittedName>
        <fullName evidence="2">Uncharacterized protein</fullName>
    </submittedName>
</protein>
<dbReference type="GeneID" id="303366369"/>